<comment type="caution">
    <text evidence="1">The sequence shown here is derived from an EMBL/GenBank/DDBJ whole genome shotgun (WGS) entry which is preliminary data.</text>
</comment>
<dbReference type="AlphaFoldDB" id="A0AAV3EMM6"/>
<protein>
    <submittedName>
        <fullName evidence="1">Uncharacterized protein</fullName>
    </submittedName>
</protein>
<sequence length="160" mass="18501">MNDSIDLIQTARAFVEKHKNATLPKFSSFDTFVSKYVRVCSYGVNSNELMGIAKVLKEDLTYIYWYEEIFHIPIGKKCLFPYGLGLEHRAFICDSFLKTIIKYKDLFKCKESGAAHIVQNELIYGLYLISDWLIRGVLDCSKENPYFVLLDCDDNTVVRT</sequence>
<organism evidence="1 2">
    <name type="scientific">Aliivibrio fischeri SR5</name>
    <dbReference type="NCBI Taxonomy" id="1088719"/>
    <lineage>
        <taxon>Bacteria</taxon>
        <taxon>Pseudomonadati</taxon>
        <taxon>Pseudomonadota</taxon>
        <taxon>Gammaproteobacteria</taxon>
        <taxon>Vibrionales</taxon>
        <taxon>Vibrionaceae</taxon>
        <taxon>Aliivibrio</taxon>
    </lineage>
</organism>
<dbReference type="RefSeq" id="WP_005424054.1">
    <property type="nucleotide sequence ID" value="NZ_JH584329.1"/>
</dbReference>
<gene>
    <name evidence="1" type="ORF">VFSR5_2741</name>
</gene>
<reference evidence="1 2" key="1">
    <citation type="journal article" date="2012" name="J. Bacteriol.">
        <title>Draft Genome Sequence of Vibrio fischeri SR5, a Strain Isolated from the Light Organ of the Mediterranean Squid Sepiola robusta.</title>
        <authorList>
            <person name="Gyllborg M.C."/>
            <person name="Sahl J.W."/>
            <person name="Cronin D.C.III."/>
            <person name="Rasko D.A."/>
            <person name="Mandel M.J."/>
        </authorList>
    </citation>
    <scope>NUCLEOTIDE SEQUENCE [LARGE SCALE GENOMIC DNA]</scope>
    <source>
        <strain evidence="1 2">SR5</strain>
    </source>
</reference>
<dbReference type="EMBL" id="AHIH01000015">
    <property type="protein sequence ID" value="EHN68016.1"/>
    <property type="molecule type" value="Genomic_DNA"/>
</dbReference>
<accession>A0AAV3EMM6</accession>
<proteinExistence type="predicted"/>
<evidence type="ECO:0000313" key="2">
    <source>
        <dbReference type="Proteomes" id="UP000004521"/>
    </source>
</evidence>
<dbReference type="Proteomes" id="UP000004521">
    <property type="component" value="Unassembled WGS sequence"/>
</dbReference>
<name>A0AAV3EMM6_ALIFS</name>
<evidence type="ECO:0000313" key="1">
    <source>
        <dbReference type="EMBL" id="EHN68016.1"/>
    </source>
</evidence>